<dbReference type="AlphaFoldDB" id="A0A9Q0IZ59"/>
<comment type="caution">
    <text evidence="9">The sequence shown here is derived from an EMBL/GenBank/DDBJ whole genome shotgun (WGS) entry which is preliminary data.</text>
</comment>
<dbReference type="Pfam" id="PF04157">
    <property type="entry name" value="EAP30"/>
    <property type="match status" value="1"/>
</dbReference>
<feature type="region of interest" description="Disordered" evidence="7">
    <location>
        <begin position="38"/>
        <end position="57"/>
    </location>
</feature>
<dbReference type="InterPro" id="IPR011993">
    <property type="entry name" value="PH-like_dom_sf"/>
</dbReference>
<evidence type="ECO:0000256" key="5">
    <source>
        <dbReference type="ARBA" id="ARBA00023054"/>
    </source>
</evidence>
<dbReference type="GO" id="GO:0043130">
    <property type="term" value="F:ubiquitin binding"/>
    <property type="evidence" value="ECO:0007669"/>
    <property type="project" value="UniProtKB-UniRule"/>
</dbReference>
<dbReference type="Gene3D" id="6.10.140.260">
    <property type="match status" value="1"/>
</dbReference>
<dbReference type="Proteomes" id="UP001141552">
    <property type="component" value="Unassembled WGS sequence"/>
</dbReference>
<evidence type="ECO:0000256" key="7">
    <source>
        <dbReference type="SAM" id="MobiDB-lite"/>
    </source>
</evidence>
<dbReference type="GO" id="GO:0031902">
    <property type="term" value="C:late endosome membrane"/>
    <property type="evidence" value="ECO:0007669"/>
    <property type="project" value="UniProtKB-UniRule"/>
</dbReference>
<protein>
    <recommendedName>
        <fullName evidence="6">Vacuolar protein-sorting-associated protein 36</fullName>
    </recommendedName>
    <alternativeName>
        <fullName evidence="6">ESCRT-II complex subunit VPS36</fullName>
    </alternativeName>
</protein>
<dbReference type="OrthoDB" id="271448at2759"/>
<proteinExistence type="inferred from homology"/>
<evidence type="ECO:0000256" key="4">
    <source>
        <dbReference type="ARBA" id="ARBA00022927"/>
    </source>
</evidence>
<feature type="compositionally biased region" description="Gly residues" evidence="7">
    <location>
        <begin position="159"/>
        <end position="175"/>
    </location>
</feature>
<dbReference type="InterPro" id="IPR036390">
    <property type="entry name" value="WH_DNA-bd_sf"/>
</dbReference>
<dbReference type="Gene3D" id="2.30.29.30">
    <property type="entry name" value="Pleckstrin-homology domain (PH domain)/Phosphotyrosine-binding domain (PTB)"/>
    <property type="match status" value="1"/>
</dbReference>
<evidence type="ECO:0000259" key="8">
    <source>
        <dbReference type="PROSITE" id="PS51495"/>
    </source>
</evidence>
<evidence type="ECO:0000256" key="6">
    <source>
        <dbReference type="RuleBase" id="RU367095"/>
    </source>
</evidence>
<gene>
    <name evidence="9" type="primary">VPS36</name>
    <name evidence="9" type="ORF">Tsubulata_019851</name>
</gene>
<name>A0A9Q0IZ59_9ROSI</name>
<reference evidence="9" key="2">
    <citation type="journal article" date="2023" name="Plants (Basel)">
        <title>Annotation of the Turnera subulata (Passifloraceae) Draft Genome Reveals the S-Locus Evolved after the Divergence of Turneroideae from Passifloroideae in a Stepwise Manner.</title>
        <authorList>
            <person name="Henning P.M."/>
            <person name="Roalson E.H."/>
            <person name="Mir W."/>
            <person name="McCubbin A.G."/>
            <person name="Shore J.S."/>
        </authorList>
    </citation>
    <scope>NUCLEOTIDE SEQUENCE</scope>
    <source>
        <strain evidence="9">F60SS</strain>
    </source>
</reference>
<dbReference type="EMBL" id="JAKUCV010007861">
    <property type="protein sequence ID" value="KAJ4821790.1"/>
    <property type="molecule type" value="Genomic_DNA"/>
</dbReference>
<comment type="subcellular location">
    <subcellularLocation>
        <location evidence="6">Cytoplasm</location>
    </subcellularLocation>
    <subcellularLocation>
        <location evidence="6">Endosome</location>
    </subcellularLocation>
</comment>
<keyword evidence="3 6" id="KW-0967">Endosome</keyword>
<dbReference type="PROSITE" id="PS51495">
    <property type="entry name" value="GLUE"/>
    <property type="match status" value="1"/>
</dbReference>
<comment type="subunit">
    <text evidence="6">Component of the endosomal sorting complex required for transport II (ESCRT-II).</text>
</comment>
<evidence type="ECO:0000313" key="10">
    <source>
        <dbReference type="Proteomes" id="UP001141552"/>
    </source>
</evidence>
<dbReference type="FunFam" id="1.10.10.10:FF:000368">
    <property type="entry name" value="vacuolar protein sorting-associated protein 36-like"/>
    <property type="match status" value="1"/>
</dbReference>
<evidence type="ECO:0000256" key="3">
    <source>
        <dbReference type="ARBA" id="ARBA00022753"/>
    </source>
</evidence>
<dbReference type="GO" id="GO:0000814">
    <property type="term" value="C:ESCRT II complex"/>
    <property type="evidence" value="ECO:0007669"/>
    <property type="project" value="UniProtKB-UniRule"/>
</dbReference>
<reference evidence="9" key="1">
    <citation type="submission" date="2022-02" db="EMBL/GenBank/DDBJ databases">
        <authorList>
            <person name="Henning P.M."/>
            <person name="McCubbin A.G."/>
            <person name="Shore J.S."/>
        </authorList>
    </citation>
    <scope>NUCLEOTIDE SEQUENCE</scope>
    <source>
        <strain evidence="9">F60SS</strain>
        <tissue evidence="9">Leaves</tissue>
    </source>
</reference>
<comment type="similarity">
    <text evidence="1 6">Belongs to the VPS36 family.</text>
</comment>
<dbReference type="GO" id="GO:0043328">
    <property type="term" value="P:protein transport to vacuole involved in ubiquitin-dependent protein catabolic process via the multivesicular body sorting pathway"/>
    <property type="evidence" value="ECO:0007669"/>
    <property type="project" value="UniProtKB-UniRule"/>
</dbReference>
<comment type="function">
    <text evidence="6">Component of the ESCRT-II complex (endosomal sorting complex required for transport II), which is required for multivesicular body (MVB) formation and sorting of endosomal cargo proteins into MVBs.</text>
</comment>
<dbReference type="InterPro" id="IPR040608">
    <property type="entry name" value="Snf8/Vps36"/>
</dbReference>
<dbReference type="GO" id="GO:0032266">
    <property type="term" value="F:phosphatidylinositol-3-phosphate binding"/>
    <property type="evidence" value="ECO:0007669"/>
    <property type="project" value="UniProtKB-UniRule"/>
</dbReference>
<accession>A0A9Q0IZ59</accession>
<evidence type="ECO:0000256" key="1">
    <source>
        <dbReference type="ARBA" id="ARBA00009697"/>
    </source>
</evidence>
<dbReference type="FunFam" id="1.10.10.10:FF:000165">
    <property type="entry name" value="Vacuolar protein sorting protein (Vps36)"/>
    <property type="match status" value="1"/>
</dbReference>
<dbReference type="Gene3D" id="1.10.10.10">
    <property type="entry name" value="Winged helix-like DNA-binding domain superfamily/Winged helix DNA-binding domain"/>
    <property type="match status" value="2"/>
</dbReference>
<sequence>MATTSNSIFQPASVTTSGRPVLLPNEFEHSLLSAVDLEPEPESTTTTRNPPPVATPFKSGLLTLTTHRLLWLPSSSATGAGAVSIPLSSVSHIFSPKKSLFHSPRIRFQFSASSRTVVVTVVARGKGDFDGFLSKLWESWRGRAWENDVDPGTASGSGSVSGSGDGGGGGGGGGGFYSSDGSVRMVGVAGILRKEQQMWESTDKSLQEAFQDLNALMSKAKEMVMLAEKMRQKLLSGSNSQTGAGNDEEMGSKEEMQDWMLSVGIISPVTKESAGALYHQQLSRQLADFVRIPLERAGGVINLIDIYCLFNRARGTELISPEDLLQACSLWEKFDVSLLPIIYKTVTVVDRPVMLRKFDSGVMVIQNKSHSDNEVFARIKTLVTKPDALRVGITASDAAMTLGIAPAMAKEHLLTAEGKGLLCRDVSADGFRFYVNLFPDIATDDLHAVKDHGIYSVWIRAATTT</sequence>
<dbReference type="PANTHER" id="PTHR13128:SF12">
    <property type="entry name" value="VACUOLAR PROTEIN-SORTING-ASSOCIATED PROTEIN 36"/>
    <property type="match status" value="1"/>
</dbReference>
<keyword evidence="10" id="KW-1185">Reference proteome</keyword>
<dbReference type="InterPro" id="IPR037855">
    <property type="entry name" value="Vps36"/>
</dbReference>
<dbReference type="Pfam" id="PF11605">
    <property type="entry name" value="Vps36_ESCRT-II"/>
    <property type="match status" value="1"/>
</dbReference>
<feature type="region of interest" description="Disordered" evidence="7">
    <location>
        <begin position="148"/>
        <end position="175"/>
    </location>
</feature>
<keyword evidence="6" id="KW-0963">Cytoplasm</keyword>
<dbReference type="InterPro" id="IPR036388">
    <property type="entry name" value="WH-like_DNA-bd_sf"/>
</dbReference>
<evidence type="ECO:0000313" key="9">
    <source>
        <dbReference type="EMBL" id="KAJ4821790.1"/>
    </source>
</evidence>
<organism evidence="9 10">
    <name type="scientific">Turnera subulata</name>
    <dbReference type="NCBI Taxonomy" id="218843"/>
    <lineage>
        <taxon>Eukaryota</taxon>
        <taxon>Viridiplantae</taxon>
        <taxon>Streptophyta</taxon>
        <taxon>Embryophyta</taxon>
        <taxon>Tracheophyta</taxon>
        <taxon>Spermatophyta</taxon>
        <taxon>Magnoliopsida</taxon>
        <taxon>eudicotyledons</taxon>
        <taxon>Gunneridae</taxon>
        <taxon>Pentapetalae</taxon>
        <taxon>rosids</taxon>
        <taxon>fabids</taxon>
        <taxon>Malpighiales</taxon>
        <taxon>Passifloraceae</taxon>
        <taxon>Turnera</taxon>
    </lineage>
</organism>
<dbReference type="PANTHER" id="PTHR13128">
    <property type="entry name" value="VACUOLAR PROTEIN-SORTING-ASSOCIATED PROTEIN 36"/>
    <property type="match status" value="1"/>
</dbReference>
<keyword evidence="2 6" id="KW-0813">Transport</keyword>
<keyword evidence="5" id="KW-0175">Coiled coil</keyword>
<evidence type="ECO:0000256" key="2">
    <source>
        <dbReference type="ARBA" id="ARBA00022448"/>
    </source>
</evidence>
<feature type="domain" description="GLUE N-terminal" evidence="8">
    <location>
        <begin position="12"/>
        <end position="152"/>
    </location>
</feature>
<dbReference type="InterPro" id="IPR021648">
    <property type="entry name" value="GLUE_dom"/>
</dbReference>
<dbReference type="SUPFAM" id="SSF46785">
    <property type="entry name" value="Winged helix' DNA-binding domain"/>
    <property type="match status" value="1"/>
</dbReference>
<keyword evidence="4 6" id="KW-0653">Protein transport</keyword>
<dbReference type="SUPFAM" id="SSF50729">
    <property type="entry name" value="PH domain-like"/>
    <property type="match status" value="1"/>
</dbReference>